<name>A0A9X9HUQ0_NEISU</name>
<evidence type="ECO:0000313" key="1">
    <source>
        <dbReference type="EMBL" id="UTG70184.1"/>
    </source>
</evidence>
<accession>A0A9X9HUQ0</accession>
<dbReference type="InterPro" id="IPR036249">
    <property type="entry name" value="Thioredoxin-like_sf"/>
</dbReference>
<evidence type="ECO:0000313" key="2">
    <source>
        <dbReference type="Proteomes" id="UP001057296"/>
    </source>
</evidence>
<dbReference type="AlphaFoldDB" id="A0A9X9HUQ0"/>
<gene>
    <name evidence="1" type="ORF">KCG54_02275</name>
</gene>
<protein>
    <submittedName>
        <fullName evidence="1">Thioredoxin family protein</fullName>
    </submittedName>
</protein>
<dbReference type="Pfam" id="PF14595">
    <property type="entry name" value="Thioredoxin_9"/>
    <property type="match status" value="1"/>
</dbReference>
<dbReference type="Gene3D" id="3.40.30.10">
    <property type="entry name" value="Glutaredoxin"/>
    <property type="match status" value="1"/>
</dbReference>
<sequence>MATYTEYLDFDTEEDKLKQQQLYQATELSAQTAAAVKKISRPQNWLLAAAPYCPDCRVFVPFIQKMAELNPNIRVNYIARSNFDDSSRFDNPRQQEIVRANQKIPALFLMGHEEEGPVFNEFPKVVLNQIAADETRRTELRDAYRAGEFNADIEAQIVAALAWAEQRC</sequence>
<proteinExistence type="predicted"/>
<dbReference type="Proteomes" id="UP001057296">
    <property type="component" value="Chromosome"/>
</dbReference>
<dbReference type="SUPFAM" id="SSF52833">
    <property type="entry name" value="Thioredoxin-like"/>
    <property type="match status" value="1"/>
</dbReference>
<dbReference type="EMBL" id="CP073115">
    <property type="protein sequence ID" value="UTG70184.1"/>
    <property type="molecule type" value="Genomic_DNA"/>
</dbReference>
<organism evidence="1 2">
    <name type="scientific">Neisseria subflava</name>
    <dbReference type="NCBI Taxonomy" id="28449"/>
    <lineage>
        <taxon>Bacteria</taxon>
        <taxon>Pseudomonadati</taxon>
        <taxon>Pseudomonadota</taxon>
        <taxon>Betaproteobacteria</taxon>
        <taxon>Neisseriales</taxon>
        <taxon>Neisseriaceae</taxon>
        <taxon>Neisseria</taxon>
    </lineage>
</organism>
<reference evidence="1" key="1">
    <citation type="submission" date="2021-04" db="EMBL/GenBank/DDBJ databases">
        <title>Characterizing Neisseria spp. as novel respiratory pathobionts in bronchiectasis.</title>
        <authorList>
            <person name="Li L."/>
            <person name="Mac Aogain M."/>
            <person name="Xu T."/>
            <person name="Jaggi T.K."/>
            <person name="Chan L.Y."/>
            <person name="Keir H.R."/>
            <person name="Dicker A.J."/>
            <person name="Qu J."/>
            <person name="Liu Y."/>
            <person name="Chen H.S."/>
            <person name="Koh M.S."/>
            <person name="Ong T.H."/>
            <person name="Lim A.Y.H."/>
            <person name="Abisheganaden J."/>
            <person name="Low T.B."/>
            <person name="Oliver B.G."/>
            <person name="Tan N.S."/>
            <person name="Fang M."/>
            <person name="Chalmers J.D."/>
            <person name="Chotirmall S.H."/>
        </authorList>
    </citation>
    <scope>NUCLEOTIDE SEQUENCE</scope>
    <source>
        <strain evidence="1">TT0077</strain>
    </source>
</reference>
<dbReference type="RefSeq" id="WP_107768910.1">
    <property type="nucleotide sequence ID" value="NZ_CP073115.1"/>
</dbReference>